<dbReference type="GO" id="GO:0005525">
    <property type="term" value="F:GTP binding"/>
    <property type="evidence" value="ECO:0007669"/>
    <property type="project" value="InterPro"/>
</dbReference>
<dbReference type="InterPro" id="IPR027417">
    <property type="entry name" value="P-loop_NTPase"/>
</dbReference>
<sequence>MGVLLDYDITKRQTFENVHLRLYELRDHADSNIVIMMAGNKSDLNHLRAIPGQDAKLLAIISRKALATAIPGHGTVIKTELIKNKRSNSSFARSSPFLRGALNSLSGLPYSANSLAALNLPPYAGEVSWTIWCMKNSPSLFSTPDLTPFLVNDIDEDEAVDVDGISLDPGITYDSSHISKST</sequence>
<dbReference type="STRING" id="33114.A0A2G2X5M6"/>
<organism evidence="1 2">
    <name type="scientific">Capsicum baccatum</name>
    <name type="common">Peruvian pepper</name>
    <dbReference type="NCBI Taxonomy" id="33114"/>
    <lineage>
        <taxon>Eukaryota</taxon>
        <taxon>Viridiplantae</taxon>
        <taxon>Streptophyta</taxon>
        <taxon>Embryophyta</taxon>
        <taxon>Tracheophyta</taxon>
        <taxon>Spermatophyta</taxon>
        <taxon>Magnoliopsida</taxon>
        <taxon>eudicotyledons</taxon>
        <taxon>Gunneridae</taxon>
        <taxon>Pentapetalae</taxon>
        <taxon>asterids</taxon>
        <taxon>lamiids</taxon>
        <taxon>Solanales</taxon>
        <taxon>Solanaceae</taxon>
        <taxon>Solanoideae</taxon>
        <taxon>Capsiceae</taxon>
        <taxon>Capsicum</taxon>
    </lineage>
</organism>
<dbReference type="PROSITE" id="PS51419">
    <property type="entry name" value="RAB"/>
    <property type="match status" value="1"/>
</dbReference>
<dbReference type="InterPro" id="IPR050209">
    <property type="entry name" value="Rab_GTPases_membrane_traffic"/>
</dbReference>
<name>A0A2G2X5M6_CAPBA</name>
<dbReference type="Proteomes" id="UP000224567">
    <property type="component" value="Unassembled WGS sequence"/>
</dbReference>
<dbReference type="GO" id="GO:0003924">
    <property type="term" value="F:GTPase activity"/>
    <property type="evidence" value="ECO:0007669"/>
    <property type="project" value="InterPro"/>
</dbReference>
<dbReference type="Pfam" id="PF00071">
    <property type="entry name" value="Ras"/>
    <property type="match status" value="1"/>
</dbReference>
<dbReference type="AlphaFoldDB" id="A0A2G2X5M6"/>
<reference evidence="1 2" key="1">
    <citation type="journal article" date="2017" name="Genome Biol.">
        <title>New reference genome sequences of hot pepper reveal the massive evolution of plant disease-resistance genes by retroduplication.</title>
        <authorList>
            <person name="Kim S."/>
            <person name="Park J."/>
            <person name="Yeom S.I."/>
            <person name="Kim Y.M."/>
            <person name="Seo E."/>
            <person name="Kim K.T."/>
            <person name="Kim M.S."/>
            <person name="Lee J.M."/>
            <person name="Cheong K."/>
            <person name="Shin H.S."/>
            <person name="Kim S.B."/>
            <person name="Han K."/>
            <person name="Lee J."/>
            <person name="Park M."/>
            <person name="Lee H.A."/>
            <person name="Lee H.Y."/>
            <person name="Lee Y."/>
            <person name="Oh S."/>
            <person name="Lee J.H."/>
            <person name="Choi E."/>
            <person name="Choi E."/>
            <person name="Lee S.E."/>
            <person name="Jeon J."/>
            <person name="Kim H."/>
            <person name="Choi G."/>
            <person name="Song H."/>
            <person name="Lee J."/>
            <person name="Lee S.C."/>
            <person name="Kwon J.K."/>
            <person name="Lee H.Y."/>
            <person name="Koo N."/>
            <person name="Hong Y."/>
            <person name="Kim R.W."/>
            <person name="Kang W.H."/>
            <person name="Huh J.H."/>
            <person name="Kang B.C."/>
            <person name="Yang T.J."/>
            <person name="Lee Y.H."/>
            <person name="Bennetzen J.L."/>
            <person name="Choi D."/>
        </authorList>
    </citation>
    <scope>NUCLEOTIDE SEQUENCE [LARGE SCALE GENOMIC DNA]</scope>
    <source>
        <strain evidence="2">cv. PBC81</strain>
    </source>
</reference>
<dbReference type="InterPro" id="IPR001806">
    <property type="entry name" value="Small_GTPase"/>
</dbReference>
<reference evidence="2" key="2">
    <citation type="journal article" date="2017" name="J. Anim. Genet.">
        <title>Multiple reference genome sequences of hot pepper reveal the massive evolution of plant disease resistance genes by retroduplication.</title>
        <authorList>
            <person name="Kim S."/>
            <person name="Park J."/>
            <person name="Yeom S.-I."/>
            <person name="Kim Y.-M."/>
            <person name="Seo E."/>
            <person name="Kim K.-T."/>
            <person name="Kim M.-S."/>
            <person name="Lee J.M."/>
            <person name="Cheong K."/>
            <person name="Shin H.-S."/>
            <person name="Kim S.-B."/>
            <person name="Han K."/>
            <person name="Lee J."/>
            <person name="Park M."/>
            <person name="Lee H.-A."/>
            <person name="Lee H.-Y."/>
            <person name="Lee Y."/>
            <person name="Oh S."/>
            <person name="Lee J.H."/>
            <person name="Choi E."/>
            <person name="Choi E."/>
            <person name="Lee S.E."/>
            <person name="Jeon J."/>
            <person name="Kim H."/>
            <person name="Choi G."/>
            <person name="Song H."/>
            <person name="Lee J."/>
            <person name="Lee S.-C."/>
            <person name="Kwon J.-K."/>
            <person name="Lee H.-Y."/>
            <person name="Koo N."/>
            <person name="Hong Y."/>
            <person name="Kim R.W."/>
            <person name="Kang W.-H."/>
            <person name="Huh J.H."/>
            <person name="Kang B.-C."/>
            <person name="Yang T.-J."/>
            <person name="Lee Y.-H."/>
            <person name="Bennetzen J.L."/>
            <person name="Choi D."/>
        </authorList>
    </citation>
    <scope>NUCLEOTIDE SEQUENCE [LARGE SCALE GENOMIC DNA]</scope>
    <source>
        <strain evidence="2">cv. PBC81</strain>
    </source>
</reference>
<dbReference type="PANTHER" id="PTHR47979">
    <property type="entry name" value="DRAB11-RELATED"/>
    <property type="match status" value="1"/>
</dbReference>
<comment type="caution">
    <text evidence="1">The sequence shown here is derived from an EMBL/GenBank/DDBJ whole genome shotgun (WGS) entry which is preliminary data.</text>
</comment>
<dbReference type="EMBL" id="MLFT02000003">
    <property type="protein sequence ID" value="PHT52804.1"/>
    <property type="molecule type" value="Genomic_DNA"/>
</dbReference>
<accession>A0A2G2X5M6</accession>
<gene>
    <name evidence="1" type="ORF">CQW23_07266</name>
</gene>
<dbReference type="OrthoDB" id="9989112at2759"/>
<proteinExistence type="predicted"/>
<evidence type="ECO:0000313" key="2">
    <source>
        <dbReference type="Proteomes" id="UP000224567"/>
    </source>
</evidence>
<keyword evidence="2" id="KW-1185">Reference proteome</keyword>
<dbReference type="Gene3D" id="3.40.50.300">
    <property type="entry name" value="P-loop containing nucleotide triphosphate hydrolases"/>
    <property type="match status" value="1"/>
</dbReference>
<dbReference type="SUPFAM" id="SSF52540">
    <property type="entry name" value="P-loop containing nucleoside triphosphate hydrolases"/>
    <property type="match status" value="1"/>
</dbReference>
<dbReference type="SMART" id="SM00175">
    <property type="entry name" value="RAB"/>
    <property type="match status" value="1"/>
</dbReference>
<protein>
    <submittedName>
        <fullName evidence="1">Ras-related protein RABA2c</fullName>
    </submittedName>
</protein>
<evidence type="ECO:0000313" key="1">
    <source>
        <dbReference type="EMBL" id="PHT52804.1"/>
    </source>
</evidence>